<name>A0ABQ9XSD8_9EUKA</name>
<keyword evidence="2" id="KW-1185">Reference proteome</keyword>
<evidence type="ECO:0000313" key="2">
    <source>
        <dbReference type="Proteomes" id="UP001281761"/>
    </source>
</evidence>
<organism evidence="1 2">
    <name type="scientific">Blattamonas nauphoetae</name>
    <dbReference type="NCBI Taxonomy" id="2049346"/>
    <lineage>
        <taxon>Eukaryota</taxon>
        <taxon>Metamonada</taxon>
        <taxon>Preaxostyla</taxon>
        <taxon>Oxymonadida</taxon>
        <taxon>Blattamonas</taxon>
    </lineage>
</organism>
<accession>A0ABQ9XSD8</accession>
<gene>
    <name evidence="1" type="ORF">BLNAU_11696</name>
</gene>
<protein>
    <submittedName>
        <fullName evidence="1">Uncharacterized protein</fullName>
    </submittedName>
</protein>
<sequence length="142" mass="15948">MKTDRSVPVSHAYYRVSFSLNAGVATVNHVTTSFLDLIQRKSCDCILNQLLQLCYTSRICRKDSLGDGTPKPKVARSEPLSTPKTFVAPNSLDHITNVCVVIDRHAILNLGPSYEPRICGYRDHVRLCIEEDLQPFQSLRSD</sequence>
<reference evidence="1 2" key="1">
    <citation type="journal article" date="2022" name="bioRxiv">
        <title>Genomics of Preaxostyla Flagellates Illuminates Evolutionary Transitions and the Path Towards Mitochondrial Loss.</title>
        <authorList>
            <person name="Novak L.V.F."/>
            <person name="Treitli S.C."/>
            <person name="Pyrih J."/>
            <person name="Halakuc P."/>
            <person name="Pipaliya S.V."/>
            <person name="Vacek V."/>
            <person name="Brzon O."/>
            <person name="Soukal P."/>
            <person name="Eme L."/>
            <person name="Dacks J.B."/>
            <person name="Karnkowska A."/>
            <person name="Elias M."/>
            <person name="Hampl V."/>
        </authorList>
    </citation>
    <scope>NUCLEOTIDE SEQUENCE [LARGE SCALE GENOMIC DNA]</scope>
    <source>
        <strain evidence="1">NAU3</strain>
        <tissue evidence="1">Gut</tissue>
    </source>
</reference>
<dbReference type="Proteomes" id="UP001281761">
    <property type="component" value="Unassembled WGS sequence"/>
</dbReference>
<comment type="caution">
    <text evidence="1">The sequence shown here is derived from an EMBL/GenBank/DDBJ whole genome shotgun (WGS) entry which is preliminary data.</text>
</comment>
<proteinExistence type="predicted"/>
<evidence type="ECO:0000313" key="1">
    <source>
        <dbReference type="EMBL" id="KAK2953410.1"/>
    </source>
</evidence>
<dbReference type="EMBL" id="JARBJD010000092">
    <property type="protein sequence ID" value="KAK2953410.1"/>
    <property type="molecule type" value="Genomic_DNA"/>
</dbReference>